<proteinExistence type="inferred from homology"/>
<feature type="region of interest" description="Disordered" evidence="4">
    <location>
        <begin position="1"/>
        <end position="21"/>
    </location>
</feature>
<dbReference type="EMBL" id="UINC01006500">
    <property type="protein sequence ID" value="SVA27885.1"/>
    <property type="molecule type" value="Genomic_DNA"/>
</dbReference>
<dbReference type="InterPro" id="IPR005412">
    <property type="entry name" value="Fis_DNA-bd"/>
</dbReference>
<sequence>MELLSVKNKNNKKNQKLNGSLNHSTETALKKYFKTLNGHKPINLYKFVIKEVERPLMKEVMKYTENNQSEAAKILGINRTTLRNKLKEYKII</sequence>
<dbReference type="PRINTS" id="PR01590">
    <property type="entry name" value="HTHFIS"/>
</dbReference>
<evidence type="ECO:0000259" key="5">
    <source>
        <dbReference type="Pfam" id="PF02954"/>
    </source>
</evidence>
<comment type="similarity">
    <text evidence="1">Belongs to the transcriptional regulatory Fis family.</text>
</comment>
<dbReference type="SUPFAM" id="SSF46689">
    <property type="entry name" value="Homeodomain-like"/>
    <property type="match status" value="1"/>
</dbReference>
<evidence type="ECO:0000313" key="6">
    <source>
        <dbReference type="EMBL" id="SVA27885.1"/>
    </source>
</evidence>
<evidence type="ECO:0000256" key="2">
    <source>
        <dbReference type="ARBA" id="ARBA00023125"/>
    </source>
</evidence>
<protein>
    <recommendedName>
        <fullName evidence="3">Putative Fis-like DNA-binding protein</fullName>
    </recommendedName>
</protein>
<dbReference type="PIRSF" id="PIRSF002097">
    <property type="entry name" value="DNA-binding_Fis"/>
    <property type="match status" value="1"/>
</dbReference>
<evidence type="ECO:0000256" key="1">
    <source>
        <dbReference type="ARBA" id="ARBA00008559"/>
    </source>
</evidence>
<keyword evidence="2" id="KW-0238">DNA-binding</keyword>
<dbReference type="PRINTS" id="PR01591">
    <property type="entry name" value="DNABINDNGFIS"/>
</dbReference>
<feature type="domain" description="DNA binding HTH" evidence="5">
    <location>
        <begin position="49"/>
        <end position="89"/>
    </location>
</feature>
<reference evidence="6" key="1">
    <citation type="submission" date="2018-05" db="EMBL/GenBank/DDBJ databases">
        <authorList>
            <person name="Lanie J.A."/>
            <person name="Ng W.-L."/>
            <person name="Kazmierczak K.M."/>
            <person name="Andrzejewski T.M."/>
            <person name="Davidsen T.M."/>
            <person name="Wayne K.J."/>
            <person name="Tettelin H."/>
            <person name="Glass J.I."/>
            <person name="Rusch D."/>
            <person name="Podicherti R."/>
            <person name="Tsui H.-C.T."/>
            <person name="Winkler M.E."/>
        </authorList>
    </citation>
    <scope>NUCLEOTIDE SEQUENCE</scope>
</reference>
<organism evidence="6">
    <name type="scientific">marine metagenome</name>
    <dbReference type="NCBI Taxonomy" id="408172"/>
    <lineage>
        <taxon>unclassified sequences</taxon>
        <taxon>metagenomes</taxon>
        <taxon>ecological metagenomes</taxon>
    </lineage>
</organism>
<dbReference type="Pfam" id="PF02954">
    <property type="entry name" value="HTH_8"/>
    <property type="match status" value="1"/>
</dbReference>
<evidence type="ECO:0000256" key="3">
    <source>
        <dbReference type="ARBA" id="ARBA00029540"/>
    </source>
</evidence>
<dbReference type="AlphaFoldDB" id="A0A381UI85"/>
<name>A0A381UI85_9ZZZZ</name>
<dbReference type="PANTHER" id="PTHR47918">
    <property type="entry name" value="DNA-BINDING PROTEIN FIS"/>
    <property type="match status" value="1"/>
</dbReference>
<dbReference type="Gene3D" id="1.10.10.60">
    <property type="entry name" value="Homeodomain-like"/>
    <property type="match status" value="1"/>
</dbReference>
<gene>
    <name evidence="6" type="ORF">METZ01_LOCUS80739</name>
</gene>
<dbReference type="GO" id="GO:0043565">
    <property type="term" value="F:sequence-specific DNA binding"/>
    <property type="evidence" value="ECO:0007669"/>
    <property type="project" value="InterPro"/>
</dbReference>
<dbReference type="InterPro" id="IPR009057">
    <property type="entry name" value="Homeodomain-like_sf"/>
</dbReference>
<dbReference type="GO" id="GO:0006355">
    <property type="term" value="P:regulation of DNA-templated transcription"/>
    <property type="evidence" value="ECO:0007669"/>
    <property type="project" value="InterPro"/>
</dbReference>
<dbReference type="InterPro" id="IPR050207">
    <property type="entry name" value="Trans_regulatory_Fis"/>
</dbReference>
<accession>A0A381UI85</accession>
<dbReference type="PANTHER" id="PTHR47918:SF1">
    <property type="entry name" value="DNA-BINDING PROTEIN FIS"/>
    <property type="match status" value="1"/>
</dbReference>
<evidence type="ECO:0000256" key="4">
    <source>
        <dbReference type="SAM" id="MobiDB-lite"/>
    </source>
</evidence>
<dbReference type="InterPro" id="IPR002197">
    <property type="entry name" value="HTH_Fis"/>
</dbReference>